<accession>A0ABY8AHJ3</accession>
<keyword evidence="5" id="KW-1185">Reference proteome</keyword>
<dbReference type="InterPro" id="IPR038721">
    <property type="entry name" value="IS701-like_DDE_dom"/>
</dbReference>
<name>A0ABY8AHJ3_9ACTN</name>
<feature type="compositionally biased region" description="Pro residues" evidence="1">
    <location>
        <begin position="392"/>
        <end position="401"/>
    </location>
</feature>
<evidence type="ECO:0000259" key="2">
    <source>
        <dbReference type="Pfam" id="PF13546"/>
    </source>
</evidence>
<evidence type="ECO:0000313" key="5">
    <source>
        <dbReference type="Proteomes" id="UP001218629"/>
    </source>
</evidence>
<gene>
    <name evidence="3" type="ORF">MOV08_29425</name>
    <name evidence="4" type="ORF">MOV08_43355</name>
</gene>
<evidence type="ECO:0000313" key="4">
    <source>
        <dbReference type="EMBL" id="WEB45454.1"/>
    </source>
</evidence>
<dbReference type="InterPro" id="IPR039365">
    <property type="entry name" value="IS701-like"/>
</dbReference>
<feature type="compositionally biased region" description="Polar residues" evidence="1">
    <location>
        <begin position="423"/>
        <end position="438"/>
    </location>
</feature>
<protein>
    <submittedName>
        <fullName evidence="3">IS701 family transposase</fullName>
    </submittedName>
</protein>
<evidence type="ECO:0000313" key="3">
    <source>
        <dbReference type="EMBL" id="WEB42972.1"/>
    </source>
</evidence>
<dbReference type="EMBL" id="CP095749">
    <property type="protein sequence ID" value="WEB45454.1"/>
    <property type="molecule type" value="Genomic_DNA"/>
</dbReference>
<sequence length="479" mass="52964">MTARVPCPPAPGPLEGYAARFDDLFGTLAQRRGFRQYLTGLLAPRDRNKTLTSLAGAEPVVGAQHRAVQRLQFFLSESTWDCERVNDRRLELLLDDPATAPHEQGVLVIDDSGDRKDGTATAHVGHQWLGRYGKTDNGVVTVTTLWADERLYYPLHAVPYTPAHHFPKGKNDPAFRTKWRIAAALAGQAQAAGIAFRAAVADCAYGDVDAFRGELSQAGVPFVMALKRRRGVWAYGDQAYTPLDAARSLAWNGPDDPRDWSPVTRTFRDGHTVTWWAADATLGWWGPEGTTRLVVATTDPATLPDKGTWYLATDLPRPQGPRAADSPYPPADLAEVVRIYAVRNWIEQSYKQVKDELGWADFQVRSDTAIRRHQTLVNCAFSFCWDAWFDQPDPPEPPPESPTDATDRRNERTERGATPFPPASTTLLAQGDSHSPQLADSVDHLTALVAGMVQRTTPQPTTGTDRCGHHRQTHQPLPP</sequence>
<dbReference type="InterPro" id="IPR012337">
    <property type="entry name" value="RNaseH-like_sf"/>
</dbReference>
<feature type="domain" description="Transposase IS701-like DDE" evidence="2">
    <location>
        <begin position="23"/>
        <end position="268"/>
    </location>
</feature>
<organism evidence="3 5">
    <name type="scientific">Streptomyces yunnanensis</name>
    <dbReference type="NCBI Taxonomy" id="156453"/>
    <lineage>
        <taxon>Bacteria</taxon>
        <taxon>Bacillati</taxon>
        <taxon>Actinomycetota</taxon>
        <taxon>Actinomycetes</taxon>
        <taxon>Kitasatosporales</taxon>
        <taxon>Streptomycetaceae</taxon>
        <taxon>Streptomyces</taxon>
    </lineage>
</organism>
<dbReference type="SUPFAM" id="SSF53098">
    <property type="entry name" value="Ribonuclease H-like"/>
    <property type="match status" value="1"/>
</dbReference>
<evidence type="ECO:0000256" key="1">
    <source>
        <dbReference type="SAM" id="MobiDB-lite"/>
    </source>
</evidence>
<dbReference type="Pfam" id="PF13546">
    <property type="entry name" value="DDE_5"/>
    <property type="match status" value="1"/>
</dbReference>
<dbReference type="RefSeq" id="WP_275309516.1">
    <property type="nucleotide sequence ID" value="NZ_CP095749.1"/>
</dbReference>
<dbReference type="PANTHER" id="PTHR33627:SF1">
    <property type="entry name" value="TRANSPOSASE"/>
    <property type="match status" value="1"/>
</dbReference>
<feature type="compositionally biased region" description="Basic and acidic residues" evidence="1">
    <location>
        <begin position="405"/>
        <end position="415"/>
    </location>
</feature>
<dbReference type="EMBL" id="CP095749">
    <property type="protein sequence ID" value="WEB42972.1"/>
    <property type="molecule type" value="Genomic_DNA"/>
</dbReference>
<dbReference type="Proteomes" id="UP001218629">
    <property type="component" value="Chromosome"/>
</dbReference>
<dbReference type="PANTHER" id="PTHR33627">
    <property type="entry name" value="TRANSPOSASE"/>
    <property type="match status" value="1"/>
</dbReference>
<dbReference type="NCBIfam" id="NF033540">
    <property type="entry name" value="transpos_IS701"/>
    <property type="match status" value="1"/>
</dbReference>
<feature type="region of interest" description="Disordered" evidence="1">
    <location>
        <begin position="391"/>
        <end position="479"/>
    </location>
</feature>
<proteinExistence type="predicted"/>
<feature type="compositionally biased region" description="Polar residues" evidence="1">
    <location>
        <begin position="454"/>
        <end position="464"/>
    </location>
</feature>
<reference evidence="3 5" key="1">
    <citation type="submission" date="2022-03" db="EMBL/GenBank/DDBJ databases">
        <title>Streptomyces yunnanensis P86,complete genome.</title>
        <authorList>
            <person name="Chen S."/>
            <person name="Zhang Q."/>
        </authorList>
    </citation>
    <scope>NUCLEOTIDE SEQUENCE [LARGE SCALE GENOMIC DNA]</scope>
    <source>
        <strain evidence="3 5">P86</strain>
    </source>
</reference>